<feature type="compositionally biased region" description="Acidic residues" evidence="1">
    <location>
        <begin position="186"/>
        <end position="207"/>
    </location>
</feature>
<evidence type="ECO:0000256" key="1">
    <source>
        <dbReference type="SAM" id="MobiDB-lite"/>
    </source>
</evidence>
<feature type="compositionally biased region" description="Acidic residues" evidence="1">
    <location>
        <begin position="1"/>
        <end position="12"/>
    </location>
</feature>
<feature type="region of interest" description="Disordered" evidence="1">
    <location>
        <begin position="1"/>
        <end position="88"/>
    </location>
</feature>
<reference evidence="2" key="1">
    <citation type="submission" date="2023-05" db="EMBL/GenBank/DDBJ databases">
        <authorList>
            <person name="Huff M."/>
        </authorList>
    </citation>
    <scope>NUCLEOTIDE SEQUENCE</scope>
</reference>
<accession>A0AAD1YU31</accession>
<dbReference type="EMBL" id="OU503037">
    <property type="protein sequence ID" value="CAI9757262.1"/>
    <property type="molecule type" value="Genomic_DNA"/>
</dbReference>
<keyword evidence="3" id="KW-1185">Reference proteome</keyword>
<feature type="compositionally biased region" description="Acidic residues" evidence="1">
    <location>
        <begin position="20"/>
        <end position="42"/>
    </location>
</feature>
<evidence type="ECO:0000313" key="2">
    <source>
        <dbReference type="EMBL" id="CAI9757262.1"/>
    </source>
</evidence>
<feature type="compositionally biased region" description="Basic and acidic residues" evidence="1">
    <location>
        <begin position="167"/>
        <end position="185"/>
    </location>
</feature>
<dbReference type="AlphaFoldDB" id="A0AAD1YU31"/>
<gene>
    <name evidence="2" type="ORF">FPE_LOCUS4692</name>
</gene>
<evidence type="ECO:0000313" key="3">
    <source>
        <dbReference type="Proteomes" id="UP000834106"/>
    </source>
</evidence>
<dbReference type="Proteomes" id="UP000834106">
    <property type="component" value="Chromosome 2"/>
</dbReference>
<dbReference type="PANTHER" id="PTHR35120:SF2">
    <property type="entry name" value="AMINOTRANSFERASE-LIKE PLANT MOBILE DOMAIN-CONTAINING PROTEIN"/>
    <property type="match status" value="1"/>
</dbReference>
<name>A0AAD1YU31_9LAMI</name>
<sequence length="505" mass="58201">MKAREEEDGVNEEDVKAKEEEEEVDEENVKAEEEEEDDGVNEEDVKAEEAEDGVHEEDVKAGEEEDDWVHEADVKAEEEEEEDGVNEEDVRFGVVGEVPEVEGNVMDGLNFELTLGQDVVEEEEEVKNAEMIDVDKCKEDAELEDREEQGRWDLDGKNNMGRHFMERCSMEEDRGFGSLEDRKEDEGDMEEDEDEDEGEGEEVEEEAEDGLNILSNVNALEGDGLTGNLLQTMEANLMGFGSQGQIHDHAMVDLRVDMRQMGSTAPFFNNNNTGKRVMEHDNDIPHHSLNNSNKRLRISDTWDQKPVDFGTCMAQMQHFMERARVMYEEKEQAQEHLSLNQQLLLNELQKRDNVIELLHKTKLEEIQKRDRELYRYERELYLMGGILDGYRKALKETQRAFAEYRQRAQLPEEPLYKDAGPGGLMLSTGEIEKLREKQEEEYRMNCLILEQKAKEAEEDYTGQFEAFLEKINMLDKKLTGLETDAKELIDSGIQVVNSSIFFNLG</sequence>
<feature type="compositionally biased region" description="Acidic residues" evidence="1">
    <location>
        <begin position="76"/>
        <end position="87"/>
    </location>
</feature>
<feature type="region of interest" description="Disordered" evidence="1">
    <location>
        <begin position="167"/>
        <end position="207"/>
    </location>
</feature>
<feature type="compositionally biased region" description="Basic and acidic residues" evidence="1">
    <location>
        <begin position="43"/>
        <end position="62"/>
    </location>
</feature>
<proteinExistence type="predicted"/>
<dbReference type="PANTHER" id="PTHR35120">
    <property type="entry name" value="HISTONE ACETYLTRANSFERASE KAT6B-LIKE"/>
    <property type="match status" value="1"/>
</dbReference>
<organism evidence="2 3">
    <name type="scientific">Fraxinus pennsylvanica</name>
    <dbReference type="NCBI Taxonomy" id="56036"/>
    <lineage>
        <taxon>Eukaryota</taxon>
        <taxon>Viridiplantae</taxon>
        <taxon>Streptophyta</taxon>
        <taxon>Embryophyta</taxon>
        <taxon>Tracheophyta</taxon>
        <taxon>Spermatophyta</taxon>
        <taxon>Magnoliopsida</taxon>
        <taxon>eudicotyledons</taxon>
        <taxon>Gunneridae</taxon>
        <taxon>Pentapetalae</taxon>
        <taxon>asterids</taxon>
        <taxon>lamiids</taxon>
        <taxon>Lamiales</taxon>
        <taxon>Oleaceae</taxon>
        <taxon>Oleeae</taxon>
        <taxon>Fraxinus</taxon>
    </lineage>
</organism>
<protein>
    <submittedName>
        <fullName evidence="2">Uncharacterized protein</fullName>
    </submittedName>
</protein>